<feature type="compositionally biased region" description="Basic and acidic residues" evidence="2">
    <location>
        <begin position="76"/>
        <end position="92"/>
    </location>
</feature>
<dbReference type="InterPro" id="IPR013272">
    <property type="entry name" value="Vps72/YL1_C"/>
</dbReference>
<dbReference type="Pfam" id="PF08265">
    <property type="entry name" value="YL1_C"/>
    <property type="match status" value="1"/>
</dbReference>
<feature type="compositionally biased region" description="Basic and acidic residues" evidence="2">
    <location>
        <begin position="100"/>
        <end position="113"/>
    </location>
</feature>
<evidence type="ECO:0000256" key="1">
    <source>
        <dbReference type="ARBA" id="ARBA00006832"/>
    </source>
</evidence>
<dbReference type="PANTHER" id="PTHR13275:SF4">
    <property type="entry name" value="VACUOLAR PROTEIN SORTING-ASSOCIATED PROTEIN 72 HOMOLOG"/>
    <property type="match status" value="1"/>
</dbReference>
<evidence type="ECO:0000256" key="2">
    <source>
        <dbReference type="SAM" id="MobiDB-lite"/>
    </source>
</evidence>
<feature type="region of interest" description="Disordered" evidence="2">
    <location>
        <begin position="437"/>
        <end position="481"/>
    </location>
</feature>
<evidence type="ECO:0000313" key="4">
    <source>
        <dbReference type="EMBL" id="CEL94604.1"/>
    </source>
</evidence>
<feature type="compositionally biased region" description="Basic and acidic residues" evidence="2">
    <location>
        <begin position="209"/>
        <end position="220"/>
    </location>
</feature>
<dbReference type="PhylomeDB" id="A0A0G4EGW0"/>
<keyword evidence="5" id="KW-1185">Reference proteome</keyword>
<dbReference type="Proteomes" id="UP000041254">
    <property type="component" value="Unassembled WGS sequence"/>
</dbReference>
<evidence type="ECO:0000313" key="5">
    <source>
        <dbReference type="Proteomes" id="UP000041254"/>
    </source>
</evidence>
<reference evidence="4 5" key="1">
    <citation type="submission" date="2014-11" db="EMBL/GenBank/DDBJ databases">
        <authorList>
            <person name="Zhu J."/>
            <person name="Qi W."/>
            <person name="Song R."/>
        </authorList>
    </citation>
    <scope>NUCLEOTIDE SEQUENCE [LARGE SCALE GENOMIC DNA]</scope>
</reference>
<comment type="similarity">
    <text evidence="1">Belongs to the VPS72/YL1 family.</text>
</comment>
<feature type="region of interest" description="Disordered" evidence="2">
    <location>
        <begin position="1"/>
        <end position="225"/>
    </location>
</feature>
<dbReference type="EMBL" id="CDMY01000223">
    <property type="protein sequence ID" value="CEL94604.1"/>
    <property type="molecule type" value="Genomic_DNA"/>
</dbReference>
<feature type="domain" description="Vps72/YL1 C-terminal" evidence="3">
    <location>
        <begin position="357"/>
        <end position="386"/>
    </location>
</feature>
<feature type="compositionally biased region" description="Acidic residues" evidence="2">
    <location>
        <begin position="114"/>
        <end position="132"/>
    </location>
</feature>
<dbReference type="Pfam" id="PF05764">
    <property type="entry name" value="YL1"/>
    <property type="match status" value="1"/>
</dbReference>
<dbReference type="STRING" id="1169540.A0A0G4EGW0"/>
<evidence type="ECO:0000259" key="3">
    <source>
        <dbReference type="SMART" id="SM00993"/>
    </source>
</evidence>
<proteinExistence type="inferred from homology"/>
<feature type="compositionally biased region" description="Low complexity" evidence="2">
    <location>
        <begin position="311"/>
        <end position="324"/>
    </location>
</feature>
<dbReference type="GO" id="GO:0005634">
    <property type="term" value="C:nucleus"/>
    <property type="evidence" value="ECO:0007669"/>
    <property type="project" value="TreeGrafter"/>
</dbReference>
<feature type="region of interest" description="Disordered" evidence="2">
    <location>
        <begin position="268"/>
        <end position="326"/>
    </location>
</feature>
<name>A0A0G4EGW0_VITBC</name>
<feature type="compositionally biased region" description="Pro residues" evidence="2">
    <location>
        <begin position="462"/>
        <end position="476"/>
    </location>
</feature>
<feature type="compositionally biased region" description="Basic and acidic residues" evidence="2">
    <location>
        <begin position="53"/>
        <end position="64"/>
    </location>
</feature>
<accession>A0A0G4EGW0</accession>
<feature type="compositionally biased region" description="Basic residues" evidence="2">
    <location>
        <begin position="149"/>
        <end position="175"/>
    </location>
</feature>
<gene>
    <name evidence="4" type="ORF">Vbra_11646</name>
</gene>
<dbReference type="VEuPathDB" id="CryptoDB:Vbra_11646"/>
<protein>
    <recommendedName>
        <fullName evidence="3">Vps72/YL1 C-terminal domain-containing protein</fullName>
    </recommendedName>
</protein>
<feature type="compositionally biased region" description="Gly residues" evidence="2">
    <location>
        <begin position="557"/>
        <end position="566"/>
    </location>
</feature>
<sequence length="566" mass="63853">MVRKRRRNDDDEEDFASLDAASEEEDEAPDTEGDEDDDDEDEEEDDDEESEAEPEKKELPERGTRGKRMVALLGEALDKDQQFWQHDTWREENDAEDSEYDKKDDEKEFKEDLSDSDIDEPEDEDEDEDQEPVEEKVKKKSKYVDPALLRKKAAMAKAKPKPKALARGEKRKPKAARADSSQSQSDLLAMSADRAKRATTKQQSELLNEELKMREEEQKWRTRRKKVTPVKRVYVPTQEELLREAKITEEYNTASLEALRRMEEVKKQKIMAQAKKKQHRGPKIIFTSSSKIHHDRRKPHPNTHMANGPSAPAAAPAPAAAAAASTEPGSREIVFFQRGALPKWLDAIGAPTQPKAKRCKVTGRPARYRDPKTKEYFSDAKAFKALRTHHHLQEDKTFVTQMLHIRDLIEAKRKEVQRFEERQAERNRQLGLSADGQIQHPMEAPPPPPPPPAAPVIKQDPSPLPAPPPQEEPSPRPFAGMAPMQTQAQYTQLLLQQQQQQQQQQQAFPAAVRPPFVHPFLAMGAGGPFAMRPVMRRDAAGAGGGGQGQAGLRQGVQNGGLGMGMR</sequence>
<feature type="compositionally biased region" description="Low complexity" evidence="2">
    <location>
        <begin position="178"/>
        <end position="192"/>
    </location>
</feature>
<dbReference type="InterPro" id="IPR046757">
    <property type="entry name" value="YL1_N"/>
</dbReference>
<dbReference type="InParanoid" id="A0A0G4EGW0"/>
<dbReference type="OrthoDB" id="49520at2759"/>
<feature type="region of interest" description="Disordered" evidence="2">
    <location>
        <begin position="540"/>
        <end position="566"/>
    </location>
</feature>
<dbReference type="AlphaFoldDB" id="A0A0G4EGW0"/>
<organism evidence="4 5">
    <name type="scientific">Vitrella brassicaformis (strain CCMP3155)</name>
    <dbReference type="NCBI Taxonomy" id="1169540"/>
    <lineage>
        <taxon>Eukaryota</taxon>
        <taxon>Sar</taxon>
        <taxon>Alveolata</taxon>
        <taxon>Colpodellida</taxon>
        <taxon>Vitrellaceae</taxon>
        <taxon>Vitrella</taxon>
    </lineage>
</organism>
<feature type="compositionally biased region" description="Acidic residues" evidence="2">
    <location>
        <begin position="10"/>
        <end position="52"/>
    </location>
</feature>
<feature type="compositionally biased region" description="Pro residues" evidence="2">
    <location>
        <begin position="443"/>
        <end position="454"/>
    </location>
</feature>
<dbReference type="SMART" id="SM00993">
    <property type="entry name" value="YL1_C"/>
    <property type="match status" value="1"/>
</dbReference>
<dbReference type="PANTHER" id="PTHR13275">
    <property type="entry name" value="YL-1 PROTEIN TRANSCRIPTION FACTOR-LIKE 1"/>
    <property type="match status" value="1"/>
</dbReference>
<feature type="compositionally biased region" description="Basic residues" evidence="2">
    <location>
        <begin position="291"/>
        <end position="301"/>
    </location>
</feature>